<dbReference type="PANTHER" id="PTHR39322">
    <property type="entry name" value="ACYL-HOMOSERINE-LACTONE SYNTHASE"/>
    <property type="match status" value="1"/>
</dbReference>
<dbReference type="PROSITE" id="PS51187">
    <property type="entry name" value="AUTOINDUCER_SYNTH_2"/>
    <property type="match status" value="1"/>
</dbReference>
<dbReference type="InterPro" id="IPR016181">
    <property type="entry name" value="Acyl_CoA_acyltransferase"/>
</dbReference>
<keyword evidence="4 8" id="KW-0949">S-adenosyl-L-methionine</keyword>
<evidence type="ECO:0000256" key="7">
    <source>
        <dbReference type="PROSITE-ProRule" id="PRU00533"/>
    </source>
</evidence>
<dbReference type="Gene3D" id="3.40.630.30">
    <property type="match status" value="1"/>
</dbReference>
<evidence type="ECO:0000313" key="10">
    <source>
        <dbReference type="Proteomes" id="UP001207582"/>
    </source>
</evidence>
<dbReference type="Proteomes" id="UP001207582">
    <property type="component" value="Unassembled WGS sequence"/>
</dbReference>
<comment type="caution">
    <text evidence="9">The sequence shown here is derived from an EMBL/GenBank/DDBJ whole genome shotgun (WGS) entry which is preliminary data.</text>
</comment>
<evidence type="ECO:0000256" key="5">
    <source>
        <dbReference type="ARBA" id="ARBA00022929"/>
    </source>
</evidence>
<sequence>MLHIVNGYERSQPEYKGLIDQMHQLRARSFHDRRGWRVTVQDGREIDAFDDLDPLYVLVSDGAGRLAASLRLLPTTGPYMMSEVFPEVLGPQGVIRHPQIWESSRFCVDTEVARDFGTDSVNRVTRMLLAGMFRTAFEAGMINIVSVYDVYVERILKRAGCTFERLGPVVTYDKGLRTTSGLFEVSAESVARLEVALEEKARVLA</sequence>
<dbReference type="EMBL" id="JAPDOG010000069">
    <property type="protein sequence ID" value="MCW3784781.1"/>
    <property type="molecule type" value="Genomic_DNA"/>
</dbReference>
<accession>A0ABT3JAS8</accession>
<keyword evidence="3 8" id="KW-0808">Transferase</keyword>
<dbReference type="InterPro" id="IPR018311">
    <property type="entry name" value="Autoind_synth_CS"/>
</dbReference>
<gene>
    <name evidence="9" type="ORF">OM960_25055</name>
</gene>
<dbReference type="Pfam" id="PF00765">
    <property type="entry name" value="Autoind_synth"/>
    <property type="match status" value="1"/>
</dbReference>
<keyword evidence="5 7" id="KW-0071">Autoinducer synthesis</keyword>
<evidence type="ECO:0000256" key="1">
    <source>
        <dbReference type="ARBA" id="ARBA00012340"/>
    </source>
</evidence>
<evidence type="ECO:0000256" key="8">
    <source>
        <dbReference type="RuleBase" id="RU361135"/>
    </source>
</evidence>
<dbReference type="InterPro" id="IPR001690">
    <property type="entry name" value="Autoind_synthase"/>
</dbReference>
<dbReference type="EC" id="2.3.1.184" evidence="1 8"/>
<evidence type="ECO:0000256" key="2">
    <source>
        <dbReference type="ARBA" id="ARBA00022654"/>
    </source>
</evidence>
<reference evidence="9 10" key="1">
    <citation type="submission" date="2022-10" db="EMBL/GenBank/DDBJ databases">
        <title>Defluviimonas sp. CAU 1641 isolated from mud.</title>
        <authorList>
            <person name="Kim W."/>
        </authorList>
    </citation>
    <scope>NUCLEOTIDE SEQUENCE [LARGE SCALE GENOMIC DNA]</scope>
    <source>
        <strain evidence="9 10">CAU 1641</strain>
    </source>
</reference>
<evidence type="ECO:0000256" key="3">
    <source>
        <dbReference type="ARBA" id="ARBA00022679"/>
    </source>
</evidence>
<organism evidence="9 10">
    <name type="scientific">Defluviimonas salinarum</name>
    <dbReference type="NCBI Taxonomy" id="2992147"/>
    <lineage>
        <taxon>Bacteria</taxon>
        <taxon>Pseudomonadati</taxon>
        <taxon>Pseudomonadota</taxon>
        <taxon>Alphaproteobacteria</taxon>
        <taxon>Rhodobacterales</taxon>
        <taxon>Paracoccaceae</taxon>
        <taxon>Albidovulum</taxon>
    </lineage>
</organism>
<dbReference type="SUPFAM" id="SSF55729">
    <property type="entry name" value="Acyl-CoA N-acyltransferases (Nat)"/>
    <property type="match status" value="1"/>
</dbReference>
<keyword evidence="10" id="KW-1185">Reference proteome</keyword>
<keyword evidence="2 7" id="KW-0673">Quorum sensing</keyword>
<comment type="similarity">
    <text evidence="7 8">Belongs to the autoinducer synthase family.</text>
</comment>
<evidence type="ECO:0000256" key="4">
    <source>
        <dbReference type="ARBA" id="ARBA00022691"/>
    </source>
</evidence>
<dbReference type="PRINTS" id="PR01549">
    <property type="entry name" value="AUTOINDCRSYN"/>
</dbReference>
<dbReference type="PANTHER" id="PTHR39322:SF1">
    <property type="entry name" value="ISOVALERYL-HOMOSERINE LACTONE SYNTHASE"/>
    <property type="match status" value="1"/>
</dbReference>
<name>A0ABT3JAS8_9RHOB</name>
<proteinExistence type="inferred from homology"/>
<comment type="catalytic activity">
    <reaction evidence="6 8">
        <text>a fatty acyl-[ACP] + S-adenosyl-L-methionine = an N-acyl-L-homoserine lactone + S-methyl-5'-thioadenosine + holo-[ACP] + H(+)</text>
        <dbReference type="Rhea" id="RHEA:10096"/>
        <dbReference type="Rhea" id="RHEA-COMP:9685"/>
        <dbReference type="Rhea" id="RHEA-COMP:14125"/>
        <dbReference type="ChEBI" id="CHEBI:15378"/>
        <dbReference type="ChEBI" id="CHEBI:17509"/>
        <dbReference type="ChEBI" id="CHEBI:55474"/>
        <dbReference type="ChEBI" id="CHEBI:59789"/>
        <dbReference type="ChEBI" id="CHEBI:64479"/>
        <dbReference type="ChEBI" id="CHEBI:138651"/>
        <dbReference type="EC" id="2.3.1.184"/>
    </reaction>
</comment>
<dbReference type="PROSITE" id="PS00949">
    <property type="entry name" value="AUTOINDUCER_SYNTH_1"/>
    <property type="match status" value="1"/>
</dbReference>
<evidence type="ECO:0000313" key="9">
    <source>
        <dbReference type="EMBL" id="MCW3784781.1"/>
    </source>
</evidence>
<evidence type="ECO:0000256" key="6">
    <source>
        <dbReference type="ARBA" id="ARBA00048576"/>
    </source>
</evidence>
<protein>
    <recommendedName>
        <fullName evidence="1 8">Acyl-homoserine-lactone synthase</fullName>
        <ecNumber evidence="1 8">2.3.1.184</ecNumber>
    </recommendedName>
    <alternativeName>
        <fullName evidence="8">Autoinducer synthesis protein</fullName>
    </alternativeName>
</protein>